<dbReference type="PANTHER" id="PTHR42794:SF1">
    <property type="entry name" value="HEMIN IMPORT ATP-BINDING PROTEIN HMUV"/>
    <property type="match status" value="1"/>
</dbReference>
<accession>A0A2T4Z318</accession>
<keyword evidence="9" id="KW-1185">Reference proteome</keyword>
<dbReference type="InterPro" id="IPR027417">
    <property type="entry name" value="P-loop_NTPase"/>
</dbReference>
<dbReference type="Gene3D" id="3.40.50.300">
    <property type="entry name" value="P-loop containing nucleotide triphosphate hydrolases"/>
    <property type="match status" value="1"/>
</dbReference>
<evidence type="ECO:0000256" key="1">
    <source>
        <dbReference type="ARBA" id="ARBA00005417"/>
    </source>
</evidence>
<evidence type="ECO:0000256" key="5">
    <source>
        <dbReference type="ARBA" id="ARBA00022967"/>
    </source>
</evidence>
<dbReference type="Proteomes" id="UP000241808">
    <property type="component" value="Unassembled WGS sequence"/>
</dbReference>
<dbReference type="EMBL" id="PZZL01000005">
    <property type="protein sequence ID" value="PTM55174.1"/>
    <property type="molecule type" value="Genomic_DNA"/>
</dbReference>
<evidence type="ECO:0000256" key="6">
    <source>
        <dbReference type="ARBA" id="ARBA00037066"/>
    </source>
</evidence>
<dbReference type="PROSITE" id="PS50893">
    <property type="entry name" value="ABC_TRANSPORTER_2"/>
    <property type="match status" value="1"/>
</dbReference>
<dbReference type="InterPro" id="IPR003593">
    <property type="entry name" value="AAA+_ATPase"/>
</dbReference>
<keyword evidence="3" id="KW-0547">Nucleotide-binding</keyword>
<evidence type="ECO:0000256" key="2">
    <source>
        <dbReference type="ARBA" id="ARBA00022448"/>
    </source>
</evidence>
<keyword evidence="5" id="KW-1278">Translocase</keyword>
<proteinExistence type="inferred from homology"/>
<dbReference type="Pfam" id="PF00005">
    <property type="entry name" value="ABC_tran"/>
    <property type="match status" value="1"/>
</dbReference>
<reference evidence="8 9" key="1">
    <citation type="submission" date="2018-04" db="EMBL/GenBank/DDBJ databases">
        <title>Genomic Encyclopedia of Archaeal and Bacterial Type Strains, Phase II (KMG-II): from individual species to whole genera.</title>
        <authorList>
            <person name="Goeker M."/>
        </authorList>
    </citation>
    <scope>NUCLEOTIDE SEQUENCE [LARGE SCALE GENOMIC DNA]</scope>
    <source>
        <strain evidence="8 9">DSM 25521</strain>
    </source>
</reference>
<dbReference type="InterPro" id="IPR003439">
    <property type="entry name" value="ABC_transporter-like_ATP-bd"/>
</dbReference>
<dbReference type="GO" id="GO:0016887">
    <property type="term" value="F:ATP hydrolysis activity"/>
    <property type="evidence" value="ECO:0007669"/>
    <property type="project" value="InterPro"/>
</dbReference>
<evidence type="ECO:0000313" key="8">
    <source>
        <dbReference type="EMBL" id="PTM55174.1"/>
    </source>
</evidence>
<gene>
    <name evidence="8" type="ORF">C8P69_105327</name>
</gene>
<dbReference type="PROSITE" id="PS00211">
    <property type="entry name" value="ABC_TRANSPORTER_1"/>
    <property type="match status" value="1"/>
</dbReference>
<comment type="caution">
    <text evidence="8">The sequence shown here is derived from an EMBL/GenBank/DDBJ whole genome shotgun (WGS) entry which is preliminary data.</text>
</comment>
<dbReference type="SUPFAM" id="SSF52540">
    <property type="entry name" value="P-loop containing nucleoside triphosphate hydrolases"/>
    <property type="match status" value="1"/>
</dbReference>
<keyword evidence="2" id="KW-0813">Transport</keyword>
<sequence>MTLAAQDLAFGYRGHPVGQGVSLAVAAGEVLALLGPNGGGKTTLLKTLLGLLPPQAGSVMLDGRDLAAIPVRERARLVAYVPQSHHGTFAFTAFDVVLMGRTAHGGLFARPGAKDRAVAAAMLERLGIAHLSGRSVTMISGGERQLVLVARALAQEPRFIVLDEPTASLDFGNQGKVMRQIRSLAADGLGVLFTTHDPNQALGHADRVALLRDGGVMAVGPVAEVLSQERLAALYGAPVETVVEPGGRTAFLPG</sequence>
<feature type="domain" description="ABC transporter" evidence="7">
    <location>
        <begin position="3"/>
        <end position="238"/>
    </location>
</feature>
<protein>
    <submittedName>
        <fullName evidence="8">Iron complex transport system ATP-binding protein</fullName>
    </submittedName>
</protein>
<dbReference type="InterPro" id="IPR017871">
    <property type="entry name" value="ABC_transporter-like_CS"/>
</dbReference>
<evidence type="ECO:0000256" key="3">
    <source>
        <dbReference type="ARBA" id="ARBA00022741"/>
    </source>
</evidence>
<dbReference type="FunFam" id="3.40.50.300:FF:000134">
    <property type="entry name" value="Iron-enterobactin ABC transporter ATP-binding protein"/>
    <property type="match status" value="1"/>
</dbReference>
<dbReference type="GO" id="GO:0005524">
    <property type="term" value="F:ATP binding"/>
    <property type="evidence" value="ECO:0007669"/>
    <property type="project" value="UniProtKB-KW"/>
</dbReference>
<evidence type="ECO:0000313" key="9">
    <source>
        <dbReference type="Proteomes" id="UP000241808"/>
    </source>
</evidence>
<evidence type="ECO:0000256" key="4">
    <source>
        <dbReference type="ARBA" id="ARBA00022840"/>
    </source>
</evidence>
<dbReference type="RefSeq" id="WP_108178010.1">
    <property type="nucleotide sequence ID" value="NZ_PZZL01000005.1"/>
</dbReference>
<keyword evidence="4 8" id="KW-0067">ATP-binding</keyword>
<name>A0A2T4Z318_9HYPH</name>
<organism evidence="8 9">
    <name type="scientific">Phreatobacter oligotrophus</name>
    <dbReference type="NCBI Taxonomy" id="1122261"/>
    <lineage>
        <taxon>Bacteria</taxon>
        <taxon>Pseudomonadati</taxon>
        <taxon>Pseudomonadota</taxon>
        <taxon>Alphaproteobacteria</taxon>
        <taxon>Hyphomicrobiales</taxon>
        <taxon>Phreatobacteraceae</taxon>
        <taxon>Phreatobacter</taxon>
    </lineage>
</organism>
<dbReference type="SMART" id="SM00382">
    <property type="entry name" value="AAA"/>
    <property type="match status" value="1"/>
</dbReference>
<evidence type="ECO:0000259" key="7">
    <source>
        <dbReference type="PROSITE" id="PS50893"/>
    </source>
</evidence>
<dbReference type="AlphaFoldDB" id="A0A2T4Z318"/>
<comment type="similarity">
    <text evidence="1">Belongs to the ABC transporter superfamily.</text>
</comment>
<dbReference type="OrthoDB" id="9805601at2"/>
<comment type="function">
    <text evidence="6">Part of the ABC transporter complex HmuTUV involved in hemin import. Responsible for energy coupling to the transport system.</text>
</comment>
<dbReference type="PANTHER" id="PTHR42794">
    <property type="entry name" value="HEMIN IMPORT ATP-BINDING PROTEIN HMUV"/>
    <property type="match status" value="1"/>
</dbReference>